<dbReference type="FunFam" id="2.20.25.10:FF:000002">
    <property type="entry name" value="UPF0434 protein YcaR"/>
    <property type="match status" value="1"/>
</dbReference>
<evidence type="ECO:0000313" key="2">
    <source>
        <dbReference type="EMBL" id="PYE84929.1"/>
    </source>
</evidence>
<evidence type="ECO:0000256" key="1">
    <source>
        <dbReference type="HAMAP-Rule" id="MF_01187"/>
    </source>
</evidence>
<dbReference type="OrthoDB" id="9812205at2"/>
<accession>A0A318SX63</accession>
<dbReference type="PANTHER" id="PTHR33505:SF4">
    <property type="entry name" value="PROTEIN PREY, MITOCHONDRIAL"/>
    <property type="match status" value="1"/>
</dbReference>
<dbReference type="GO" id="GO:0005829">
    <property type="term" value="C:cytosol"/>
    <property type="evidence" value="ECO:0007669"/>
    <property type="project" value="TreeGrafter"/>
</dbReference>
<name>A0A318SX63_9RHOB</name>
<dbReference type="Pfam" id="PF03966">
    <property type="entry name" value="Trm112p"/>
    <property type="match status" value="1"/>
</dbReference>
<comment type="similarity">
    <text evidence="1">Belongs to the UPF0434 family.</text>
</comment>
<dbReference type="InterPro" id="IPR005651">
    <property type="entry name" value="Trm112-like"/>
</dbReference>
<protein>
    <recommendedName>
        <fullName evidence="1">UPF0434 protein DFP88_102733</fullName>
    </recommendedName>
</protein>
<dbReference type="PANTHER" id="PTHR33505">
    <property type="entry name" value="ZGC:162634"/>
    <property type="match status" value="1"/>
</dbReference>
<organism evidence="2 3">
    <name type="scientific">Pseudoroseicyclus aestuarii</name>
    <dbReference type="NCBI Taxonomy" id="1795041"/>
    <lineage>
        <taxon>Bacteria</taxon>
        <taxon>Pseudomonadati</taxon>
        <taxon>Pseudomonadota</taxon>
        <taxon>Alphaproteobacteria</taxon>
        <taxon>Rhodobacterales</taxon>
        <taxon>Paracoccaceae</taxon>
        <taxon>Pseudoroseicyclus</taxon>
    </lineage>
</organism>
<dbReference type="AlphaFoldDB" id="A0A318SX63"/>
<gene>
    <name evidence="2" type="ORF">DFP88_102733</name>
</gene>
<dbReference type="HAMAP" id="MF_01187">
    <property type="entry name" value="UPF0434"/>
    <property type="match status" value="1"/>
</dbReference>
<proteinExistence type="inferred from homology"/>
<dbReference type="Proteomes" id="UP000248311">
    <property type="component" value="Unassembled WGS sequence"/>
</dbReference>
<reference evidence="2 3" key="1">
    <citation type="submission" date="2018-06" db="EMBL/GenBank/DDBJ databases">
        <title>Genomic Encyclopedia of Type Strains, Phase III (KMG-III): the genomes of soil and plant-associated and newly described type strains.</title>
        <authorList>
            <person name="Whitman W."/>
        </authorList>
    </citation>
    <scope>NUCLEOTIDE SEQUENCE [LARGE SCALE GENOMIC DNA]</scope>
    <source>
        <strain evidence="2 3">CECT 9025</strain>
    </source>
</reference>
<keyword evidence="3" id="KW-1185">Reference proteome</keyword>
<dbReference type="Gene3D" id="2.20.25.10">
    <property type="match status" value="1"/>
</dbReference>
<dbReference type="EMBL" id="QJTE01000002">
    <property type="protein sequence ID" value="PYE84929.1"/>
    <property type="molecule type" value="Genomic_DNA"/>
</dbReference>
<evidence type="ECO:0000313" key="3">
    <source>
        <dbReference type="Proteomes" id="UP000248311"/>
    </source>
</evidence>
<dbReference type="SUPFAM" id="SSF158997">
    <property type="entry name" value="Trm112p-like"/>
    <property type="match status" value="1"/>
</dbReference>
<sequence>MTEQKTETAPQAQPFERHMLEALVCPQSQGPLSYDAERQELVSRAAGLAYPIRSGIPVMLVDEARQIED</sequence>
<dbReference type="RefSeq" id="WP_110813963.1">
    <property type="nucleotide sequence ID" value="NZ_QJTE01000002.1"/>
</dbReference>
<comment type="caution">
    <text evidence="2">The sequence shown here is derived from an EMBL/GenBank/DDBJ whole genome shotgun (WGS) entry which is preliminary data.</text>
</comment>